<protein>
    <submittedName>
        <fullName evidence="2">Unnamed protein product</fullName>
    </submittedName>
</protein>
<evidence type="ECO:0000313" key="3">
    <source>
        <dbReference type="Proteomes" id="UP001165083"/>
    </source>
</evidence>
<accession>A0A9W6YIE3</accession>
<dbReference type="PANTHER" id="PTHR19303">
    <property type="entry name" value="TRANSPOSON"/>
    <property type="match status" value="1"/>
</dbReference>
<name>A0A9W6YIE3_9STRA</name>
<dbReference type="Proteomes" id="UP001165083">
    <property type="component" value="Unassembled WGS sequence"/>
</dbReference>
<dbReference type="GO" id="GO:0005634">
    <property type="term" value="C:nucleus"/>
    <property type="evidence" value="ECO:0007669"/>
    <property type="project" value="TreeGrafter"/>
</dbReference>
<dbReference type="OrthoDB" id="120320at2759"/>
<feature type="domain" description="DDE-1" evidence="1">
    <location>
        <begin position="111"/>
        <end position="275"/>
    </location>
</feature>
<dbReference type="InterPro" id="IPR036397">
    <property type="entry name" value="RNaseH_sf"/>
</dbReference>
<organism evidence="2 3">
    <name type="scientific">Phytophthora lilii</name>
    <dbReference type="NCBI Taxonomy" id="2077276"/>
    <lineage>
        <taxon>Eukaryota</taxon>
        <taxon>Sar</taxon>
        <taxon>Stramenopiles</taxon>
        <taxon>Oomycota</taxon>
        <taxon>Peronosporomycetes</taxon>
        <taxon>Peronosporales</taxon>
        <taxon>Peronosporaceae</taxon>
        <taxon>Phytophthora</taxon>
    </lineage>
</organism>
<dbReference type="InterPro" id="IPR050863">
    <property type="entry name" value="CenT-Element_Derived"/>
</dbReference>
<comment type="caution">
    <text evidence="2">The sequence shown here is derived from an EMBL/GenBank/DDBJ whole genome shotgun (WGS) entry which is preliminary data.</text>
</comment>
<sequence>MALVLYAGEAEGREASPPFTASDHWVSNFMRRFEISLRRRTNLTVLGDETLVDRAVRYMVFLQAQLPSIDLERTVLMDETAVYFEDARQTTLDFVGARHVVVRSTGFSSMRITVVLAVSATGRKLPPLLVWKGKSKPTFEKKPGPLYVAQQPRAWVDSELLKKWIDIAFPLVAQGEGKCLVWDSMRAHISKVIKAKCASRKISMCVVPGGLTPYLQAGDIGIYKSFKDLLYVEINAWKESDQVEYTRFGNPRMPSVDTVCEWVRRAWRDTEESTVMHSIEAAGFARDPSDWFIAKHDVYGARFREKWAEESKDDENADLLNLSALDDALDDINLVDE</sequence>
<evidence type="ECO:0000259" key="1">
    <source>
        <dbReference type="Pfam" id="PF03184"/>
    </source>
</evidence>
<dbReference type="AlphaFoldDB" id="A0A9W6YIE3"/>
<proteinExistence type="predicted"/>
<evidence type="ECO:0000313" key="2">
    <source>
        <dbReference type="EMBL" id="GMF65400.1"/>
    </source>
</evidence>
<keyword evidence="3" id="KW-1185">Reference proteome</keyword>
<dbReference type="PANTHER" id="PTHR19303:SF73">
    <property type="entry name" value="PROTEIN PDC2"/>
    <property type="match status" value="1"/>
</dbReference>
<gene>
    <name evidence="2" type="ORF">Plil01_001807100</name>
</gene>
<reference evidence="2" key="1">
    <citation type="submission" date="2023-04" db="EMBL/GenBank/DDBJ databases">
        <title>Phytophthora lilii NBRC 32176.</title>
        <authorList>
            <person name="Ichikawa N."/>
            <person name="Sato H."/>
            <person name="Tonouchi N."/>
        </authorList>
    </citation>
    <scope>NUCLEOTIDE SEQUENCE</scope>
    <source>
        <strain evidence="2">NBRC 32176</strain>
    </source>
</reference>
<dbReference type="EMBL" id="BSXW01012465">
    <property type="protein sequence ID" value="GMF65400.1"/>
    <property type="molecule type" value="Genomic_DNA"/>
</dbReference>
<dbReference type="Pfam" id="PF03184">
    <property type="entry name" value="DDE_1"/>
    <property type="match status" value="1"/>
</dbReference>
<dbReference type="Gene3D" id="3.30.420.10">
    <property type="entry name" value="Ribonuclease H-like superfamily/Ribonuclease H"/>
    <property type="match status" value="1"/>
</dbReference>
<dbReference type="InterPro" id="IPR004875">
    <property type="entry name" value="DDE_SF_endonuclease_dom"/>
</dbReference>
<dbReference type="GO" id="GO:0003677">
    <property type="term" value="F:DNA binding"/>
    <property type="evidence" value="ECO:0007669"/>
    <property type="project" value="TreeGrafter"/>
</dbReference>